<evidence type="ECO:0000256" key="1">
    <source>
        <dbReference type="ARBA" id="ARBA00023125"/>
    </source>
</evidence>
<dbReference type="FunCoup" id="A0A517SGU0">
    <property type="interactions" value="391"/>
</dbReference>
<dbReference type="GO" id="GO:0005829">
    <property type="term" value="C:cytosol"/>
    <property type="evidence" value="ECO:0007669"/>
    <property type="project" value="TreeGrafter"/>
</dbReference>
<evidence type="ECO:0000313" key="4">
    <source>
        <dbReference type="EMBL" id="QDT55343.1"/>
    </source>
</evidence>
<dbReference type="InterPro" id="IPR004401">
    <property type="entry name" value="YbaB/EbfC"/>
</dbReference>
<dbReference type="GO" id="GO:0043590">
    <property type="term" value="C:bacterial nucleoid"/>
    <property type="evidence" value="ECO:0007669"/>
    <property type="project" value="UniProtKB-UniRule"/>
</dbReference>
<keyword evidence="3" id="KW-0175">Coiled coil</keyword>
<comment type="similarity">
    <text evidence="2">Belongs to the YbaB/EbfC family.</text>
</comment>
<keyword evidence="2" id="KW-0963">Cytoplasm</keyword>
<comment type="subunit">
    <text evidence="2">Homodimer.</text>
</comment>
<dbReference type="GO" id="GO:0003677">
    <property type="term" value="F:DNA binding"/>
    <property type="evidence" value="ECO:0007669"/>
    <property type="project" value="UniProtKB-UniRule"/>
</dbReference>
<name>A0A517SGU0_9PLAN</name>
<organism evidence="4 5">
    <name type="scientific">Caulifigura coniformis</name>
    <dbReference type="NCBI Taxonomy" id="2527983"/>
    <lineage>
        <taxon>Bacteria</taxon>
        <taxon>Pseudomonadati</taxon>
        <taxon>Planctomycetota</taxon>
        <taxon>Planctomycetia</taxon>
        <taxon>Planctomycetales</taxon>
        <taxon>Planctomycetaceae</taxon>
        <taxon>Caulifigura</taxon>
    </lineage>
</organism>
<proteinExistence type="inferred from homology"/>
<evidence type="ECO:0000256" key="3">
    <source>
        <dbReference type="SAM" id="Coils"/>
    </source>
</evidence>
<dbReference type="PANTHER" id="PTHR33449:SF1">
    <property type="entry name" value="NUCLEOID-ASSOCIATED PROTEIN YBAB"/>
    <property type="match status" value="1"/>
</dbReference>
<gene>
    <name evidence="4" type="primary">ybaB</name>
    <name evidence="4" type="ORF">Pan44_33860</name>
</gene>
<keyword evidence="1 2" id="KW-0238">DNA-binding</keyword>
<keyword evidence="5" id="KW-1185">Reference proteome</keyword>
<dbReference type="HAMAP" id="MF_00274">
    <property type="entry name" value="DNA_YbaB_EbfC"/>
    <property type="match status" value="1"/>
</dbReference>
<comment type="subcellular location">
    <subcellularLocation>
        <location evidence="2">Cytoplasm</location>
        <location evidence="2">Nucleoid</location>
    </subcellularLocation>
</comment>
<protein>
    <recommendedName>
        <fullName evidence="2">Nucleoid-associated protein Pan44_33860</fullName>
    </recommendedName>
</protein>
<evidence type="ECO:0000313" key="5">
    <source>
        <dbReference type="Proteomes" id="UP000315700"/>
    </source>
</evidence>
<dbReference type="Proteomes" id="UP000315700">
    <property type="component" value="Chromosome"/>
</dbReference>
<dbReference type="SUPFAM" id="SSF82607">
    <property type="entry name" value="YbaB-like"/>
    <property type="match status" value="1"/>
</dbReference>
<evidence type="ECO:0000256" key="2">
    <source>
        <dbReference type="HAMAP-Rule" id="MF_00274"/>
    </source>
</evidence>
<comment type="function">
    <text evidence="2">Binds to DNA and alters its conformation. May be involved in regulation of gene expression, nucleoid organization and DNA protection.</text>
</comment>
<dbReference type="EMBL" id="CP036271">
    <property type="protein sequence ID" value="QDT55343.1"/>
    <property type="molecule type" value="Genomic_DNA"/>
</dbReference>
<dbReference type="InterPro" id="IPR036894">
    <property type="entry name" value="YbaB-like_sf"/>
</dbReference>
<dbReference type="NCBIfam" id="TIGR00103">
    <property type="entry name" value="DNA_YbaB_EbfC"/>
    <property type="match status" value="1"/>
</dbReference>
<sequence length="131" mass="14104">MIREVEPDEAVWMDSLEMFKQIANVAQLMKQAQAMQGRVHEIKAQLENLRVTGTSTDGMVEVDAAGDQRIVAVRIRPEALIAGAAALEQQVAFATNEALDRAKLAAAELMQSATGDLSGLGDLFPQLGSPR</sequence>
<dbReference type="InParanoid" id="A0A517SGU0"/>
<reference evidence="4 5" key="1">
    <citation type="submission" date="2019-02" db="EMBL/GenBank/DDBJ databases">
        <title>Deep-cultivation of Planctomycetes and their phenomic and genomic characterization uncovers novel biology.</title>
        <authorList>
            <person name="Wiegand S."/>
            <person name="Jogler M."/>
            <person name="Boedeker C."/>
            <person name="Pinto D."/>
            <person name="Vollmers J."/>
            <person name="Rivas-Marin E."/>
            <person name="Kohn T."/>
            <person name="Peeters S.H."/>
            <person name="Heuer A."/>
            <person name="Rast P."/>
            <person name="Oberbeckmann S."/>
            <person name="Bunk B."/>
            <person name="Jeske O."/>
            <person name="Meyerdierks A."/>
            <person name="Storesund J.E."/>
            <person name="Kallscheuer N."/>
            <person name="Luecker S."/>
            <person name="Lage O.M."/>
            <person name="Pohl T."/>
            <person name="Merkel B.J."/>
            <person name="Hornburger P."/>
            <person name="Mueller R.-W."/>
            <person name="Bruemmer F."/>
            <person name="Labrenz M."/>
            <person name="Spormann A.M."/>
            <person name="Op den Camp H."/>
            <person name="Overmann J."/>
            <person name="Amann R."/>
            <person name="Jetten M.S.M."/>
            <person name="Mascher T."/>
            <person name="Medema M.H."/>
            <person name="Devos D.P."/>
            <person name="Kaster A.-K."/>
            <person name="Ovreas L."/>
            <person name="Rohde M."/>
            <person name="Galperin M.Y."/>
            <person name="Jogler C."/>
        </authorList>
    </citation>
    <scope>NUCLEOTIDE SEQUENCE [LARGE SCALE GENOMIC DNA]</scope>
    <source>
        <strain evidence="4 5">Pan44</strain>
    </source>
</reference>
<feature type="coiled-coil region" evidence="3">
    <location>
        <begin position="25"/>
        <end position="52"/>
    </location>
</feature>
<dbReference type="Gene3D" id="3.30.1310.10">
    <property type="entry name" value="Nucleoid-associated protein YbaB-like domain"/>
    <property type="match status" value="1"/>
</dbReference>
<dbReference type="KEGG" id="ccos:Pan44_33860"/>
<accession>A0A517SGU0</accession>
<dbReference type="Pfam" id="PF02575">
    <property type="entry name" value="YbaB_DNA_bd"/>
    <property type="match status" value="1"/>
</dbReference>
<dbReference type="PANTHER" id="PTHR33449">
    <property type="entry name" value="NUCLEOID-ASSOCIATED PROTEIN YBAB"/>
    <property type="match status" value="1"/>
</dbReference>
<dbReference type="AlphaFoldDB" id="A0A517SGU0"/>